<dbReference type="AlphaFoldDB" id="A0A1I0JUL6"/>
<dbReference type="Gene3D" id="2.130.10.10">
    <property type="entry name" value="YVTN repeat-like/Quinoprotein amine dehydrogenase"/>
    <property type="match status" value="5"/>
</dbReference>
<dbReference type="SMART" id="SM00220">
    <property type="entry name" value="S_TKc"/>
    <property type="match status" value="1"/>
</dbReference>
<dbReference type="Gene3D" id="3.30.200.20">
    <property type="entry name" value="Phosphorylase Kinase, domain 1"/>
    <property type="match status" value="1"/>
</dbReference>
<dbReference type="Pfam" id="PF00400">
    <property type="entry name" value="WD40"/>
    <property type="match status" value="10"/>
</dbReference>
<dbReference type="SMART" id="SM00320">
    <property type="entry name" value="WD40"/>
    <property type="match status" value="14"/>
</dbReference>
<dbReference type="EMBL" id="FOIJ01000008">
    <property type="protein sequence ID" value="SEU14168.1"/>
    <property type="molecule type" value="Genomic_DNA"/>
</dbReference>
<reference evidence="7" key="1">
    <citation type="submission" date="2016-10" db="EMBL/GenBank/DDBJ databases">
        <authorList>
            <person name="Varghese N."/>
            <person name="Submissions S."/>
        </authorList>
    </citation>
    <scope>NUCLEOTIDE SEQUENCE [LARGE SCALE GENOMIC DNA]</scope>
    <source>
        <strain evidence="7">DSM 16858</strain>
    </source>
</reference>
<accession>A0A1I0JUL6</accession>
<dbReference type="Pfam" id="PF00069">
    <property type="entry name" value="Pkinase"/>
    <property type="match status" value="1"/>
</dbReference>
<feature type="region of interest" description="Disordered" evidence="4">
    <location>
        <begin position="1"/>
        <end position="59"/>
    </location>
</feature>
<feature type="repeat" description="WD" evidence="3">
    <location>
        <begin position="466"/>
        <end position="507"/>
    </location>
</feature>
<sequence>MSQAKPAGTEVSPSEAASSEAPSLSSSPGVFPPTVDSSGIGDAPTLRPSAPARLAPPPPGQLLPVVDPALYALEGELAHGGIGRILRARDLRLGRSVALKQILAPSPEAESRFMTEALVTARLQHPSIVPVHEVGRWPDGELFYSMKLVSGRSLAEVVSELKSLKERLALLPHVLAVAEAMAYAHSERIIHRDLKPANILVGGFGEAVVIDWGLAKDLARADPPAAPDVLSPAALSSDGGLTRVGTVMGTPAYMPPEQAAGMPVDERADVYALGAILYHLLAGARPYDGDTSDQVLTRVIKGPPPPLASLQEFIPRDLLAIVTKAMARRPEDRYATARELAEDLRRFQTGQIVGAYAYSRLELGRRFLLRYRAVVTVTVVALLVLAAVGTESVLEILAQRDAARASRQQAQELFDDLRLTVARDTVEEAPNDALESLRRISPGFKKWSAARMVAADAQAHGFATVLRGHTQHINDIAFTADGDLLISASDDHTLRVWDTRRGKEHRLLRDGTGADTDTDDVWRIRMLPGGKHFISSGKDGVLRLWDLATGKAQRFATLPGPVSALTVGCQGRCLLAAAQTDDVLYSWDLVTGQSRSFHTGVQGIEEVLASPRGPWVFVRGYQDAPSALGEVEHGAFQVLAQARPTVGGFCEDGRLFTVNIHGELHRWVPGTSERHLLARGLGIGTALTFVPGTSWVVVGTQEGVIRLRNATTGEAREFRLHEGSVTSLDITSDGRYLASASADRTSILWALETGEPRMLRRARQQAHLVQFSPDDQQLAVASFNGQVRLFSMKEKLHRVLSAGAGPQASLELSPDGQWLAAVSGQGELRLLDARSGSPLLKAQGFVPDAVSFSPAGQWLAAGGSDGRVHLFEPSTGSTLAVLAGHTSRVMAVGFSASGQRLASADEKGGIWVWEAGSGKGSQLGAHGARVWQLAFSPDGEHLASACDDGTVRVWNLATGEFRVLSGHKGAVRAVAFSPKPVKGDVLVTGGMDHLVIFWDLETGQSRSHTTSGGGVLELRYSPQGTVVASRDQRDGRVRLWDGRTGEPSPIPVLSHQADVLGFSFSPDGTRLASASLDKTVRLWDLATGESRALRGHTGPVEAVVFFPEGTTLASTGADGSLRLWPDSLPLEPEALQAWLKSFTSDERPPGSSWQ</sequence>
<evidence type="ECO:0000259" key="5">
    <source>
        <dbReference type="PROSITE" id="PS50011"/>
    </source>
</evidence>
<feature type="repeat" description="WD" evidence="3">
    <location>
        <begin position="923"/>
        <end position="964"/>
    </location>
</feature>
<evidence type="ECO:0000256" key="2">
    <source>
        <dbReference type="ARBA" id="ARBA00022737"/>
    </source>
</evidence>
<dbReference type="PRINTS" id="PR00320">
    <property type="entry name" value="GPROTEINBRPT"/>
</dbReference>
<dbReference type="PROSITE" id="PS50082">
    <property type="entry name" value="WD_REPEATS_2"/>
    <property type="match status" value="8"/>
</dbReference>
<dbReference type="PANTHER" id="PTHR19879:SF9">
    <property type="entry name" value="TRANSCRIPTION INITIATION FACTOR TFIID SUBUNIT 5"/>
    <property type="match status" value="1"/>
</dbReference>
<dbReference type="PROSITE" id="PS00678">
    <property type="entry name" value="WD_REPEATS_1"/>
    <property type="match status" value="4"/>
</dbReference>
<dbReference type="Gene3D" id="1.10.510.10">
    <property type="entry name" value="Transferase(Phosphotransferase) domain 1"/>
    <property type="match status" value="1"/>
</dbReference>
<dbReference type="SUPFAM" id="SSF56112">
    <property type="entry name" value="Protein kinase-like (PK-like)"/>
    <property type="match status" value="1"/>
</dbReference>
<dbReference type="GO" id="GO:0005524">
    <property type="term" value="F:ATP binding"/>
    <property type="evidence" value="ECO:0007669"/>
    <property type="project" value="InterPro"/>
</dbReference>
<feature type="repeat" description="WD" evidence="3">
    <location>
        <begin position="514"/>
        <end position="555"/>
    </location>
</feature>
<organism evidence="6 7">
    <name type="scientific">Stigmatella erecta</name>
    <dbReference type="NCBI Taxonomy" id="83460"/>
    <lineage>
        <taxon>Bacteria</taxon>
        <taxon>Pseudomonadati</taxon>
        <taxon>Myxococcota</taxon>
        <taxon>Myxococcia</taxon>
        <taxon>Myxococcales</taxon>
        <taxon>Cystobacterineae</taxon>
        <taxon>Archangiaceae</taxon>
        <taxon>Stigmatella</taxon>
    </lineage>
</organism>
<dbReference type="Proteomes" id="UP000199181">
    <property type="component" value="Unassembled WGS sequence"/>
</dbReference>
<dbReference type="InterPro" id="IPR001680">
    <property type="entry name" value="WD40_rpt"/>
</dbReference>
<dbReference type="InterPro" id="IPR011047">
    <property type="entry name" value="Quinoprotein_ADH-like_sf"/>
</dbReference>
<dbReference type="InterPro" id="IPR020472">
    <property type="entry name" value="WD40_PAC1"/>
</dbReference>
<feature type="repeat" description="WD" evidence="3">
    <location>
        <begin position="964"/>
        <end position="1008"/>
    </location>
</feature>
<keyword evidence="2" id="KW-0677">Repeat</keyword>
<evidence type="ECO:0000256" key="4">
    <source>
        <dbReference type="SAM" id="MobiDB-lite"/>
    </source>
</evidence>
<dbReference type="RefSeq" id="WP_093521699.1">
    <property type="nucleotide sequence ID" value="NZ_FOIJ01000008.1"/>
</dbReference>
<dbReference type="InterPro" id="IPR000719">
    <property type="entry name" value="Prot_kinase_dom"/>
</dbReference>
<feature type="repeat" description="WD" evidence="3">
    <location>
        <begin position="1093"/>
        <end position="1124"/>
    </location>
</feature>
<gene>
    <name evidence="6" type="ORF">SAMN05443639_108109</name>
</gene>
<dbReference type="InterPro" id="IPR008271">
    <property type="entry name" value="Ser/Thr_kinase_AS"/>
</dbReference>
<evidence type="ECO:0000256" key="3">
    <source>
        <dbReference type="PROSITE-ProRule" id="PRU00221"/>
    </source>
</evidence>
<dbReference type="GO" id="GO:0004672">
    <property type="term" value="F:protein kinase activity"/>
    <property type="evidence" value="ECO:0007669"/>
    <property type="project" value="InterPro"/>
</dbReference>
<dbReference type="InterPro" id="IPR011009">
    <property type="entry name" value="Kinase-like_dom_sf"/>
</dbReference>
<dbReference type="InterPro" id="IPR019775">
    <property type="entry name" value="WD40_repeat_CS"/>
</dbReference>
<dbReference type="InterPro" id="IPR011044">
    <property type="entry name" value="Quino_amine_DH_bsu"/>
</dbReference>
<feature type="repeat" description="WD" evidence="3">
    <location>
        <begin position="1052"/>
        <end position="1093"/>
    </location>
</feature>
<name>A0A1I0JUL6_9BACT</name>
<feature type="domain" description="Protein kinase" evidence="5">
    <location>
        <begin position="71"/>
        <end position="347"/>
    </location>
</feature>
<feature type="repeat" description="WD" evidence="3">
    <location>
        <begin position="882"/>
        <end position="923"/>
    </location>
</feature>
<dbReference type="PROSITE" id="PS50011">
    <property type="entry name" value="PROTEIN_KINASE_DOM"/>
    <property type="match status" value="1"/>
</dbReference>
<keyword evidence="7" id="KW-1185">Reference proteome</keyword>
<dbReference type="PROSITE" id="PS50294">
    <property type="entry name" value="WD_REPEATS_REGION"/>
    <property type="match status" value="8"/>
</dbReference>
<dbReference type="CDD" id="cd14014">
    <property type="entry name" value="STKc_PknB_like"/>
    <property type="match status" value="1"/>
</dbReference>
<dbReference type="PROSITE" id="PS00108">
    <property type="entry name" value="PROTEIN_KINASE_ST"/>
    <property type="match status" value="1"/>
</dbReference>
<evidence type="ECO:0000313" key="7">
    <source>
        <dbReference type="Proteomes" id="UP000199181"/>
    </source>
</evidence>
<dbReference type="PANTHER" id="PTHR19879">
    <property type="entry name" value="TRANSCRIPTION INITIATION FACTOR TFIID"/>
    <property type="match status" value="1"/>
</dbReference>
<feature type="compositionally biased region" description="Low complexity" evidence="4">
    <location>
        <begin position="43"/>
        <end position="53"/>
    </location>
</feature>
<dbReference type="SUPFAM" id="SSF50969">
    <property type="entry name" value="YVTN repeat-like/Quinoprotein amine dehydrogenase"/>
    <property type="match status" value="1"/>
</dbReference>
<feature type="repeat" description="WD" evidence="3">
    <location>
        <begin position="718"/>
        <end position="759"/>
    </location>
</feature>
<dbReference type="InterPro" id="IPR015943">
    <property type="entry name" value="WD40/YVTN_repeat-like_dom_sf"/>
</dbReference>
<dbReference type="CDD" id="cd00200">
    <property type="entry name" value="WD40"/>
    <property type="match status" value="1"/>
</dbReference>
<evidence type="ECO:0000256" key="1">
    <source>
        <dbReference type="ARBA" id="ARBA00022574"/>
    </source>
</evidence>
<keyword evidence="1 3" id="KW-0853">WD repeat</keyword>
<feature type="compositionally biased region" description="Low complexity" evidence="4">
    <location>
        <begin position="10"/>
        <end position="28"/>
    </location>
</feature>
<proteinExistence type="predicted"/>
<evidence type="ECO:0000313" key="6">
    <source>
        <dbReference type="EMBL" id="SEU14168.1"/>
    </source>
</evidence>
<dbReference type="SUPFAM" id="SSF50998">
    <property type="entry name" value="Quinoprotein alcohol dehydrogenase-like"/>
    <property type="match status" value="1"/>
</dbReference>
<protein>
    <submittedName>
        <fullName evidence="6">WD40 repeat</fullName>
    </submittedName>
</protein>